<reference evidence="1" key="1">
    <citation type="journal article" date="2014" name="Front. Microbiol.">
        <title>High frequency of phylogenetically diverse reductive dehalogenase-homologous genes in deep subseafloor sedimentary metagenomes.</title>
        <authorList>
            <person name="Kawai M."/>
            <person name="Futagami T."/>
            <person name="Toyoda A."/>
            <person name="Takaki Y."/>
            <person name="Nishi S."/>
            <person name="Hori S."/>
            <person name="Arai W."/>
            <person name="Tsubouchi T."/>
            <person name="Morono Y."/>
            <person name="Uchiyama I."/>
            <person name="Ito T."/>
            <person name="Fujiyama A."/>
            <person name="Inagaki F."/>
            <person name="Takami H."/>
        </authorList>
    </citation>
    <scope>NUCLEOTIDE SEQUENCE</scope>
    <source>
        <strain evidence="1">Expedition CK06-06</strain>
    </source>
</reference>
<name>X0ZUC0_9ZZZZ</name>
<accession>X0ZUC0</accession>
<gene>
    <name evidence="1" type="ORF">S01H1_79331</name>
</gene>
<dbReference type="EMBL" id="BARS01053470">
    <property type="protein sequence ID" value="GAG51771.1"/>
    <property type="molecule type" value="Genomic_DNA"/>
</dbReference>
<feature type="non-terminal residue" evidence="1">
    <location>
        <position position="49"/>
    </location>
</feature>
<dbReference type="AlphaFoldDB" id="X0ZUC0"/>
<sequence length="49" mass="5600">MRVLCNTVDEFLENLAAEPPESVFQGVIHTNRTRRALSSDKHNVKFEVT</sequence>
<evidence type="ECO:0000313" key="1">
    <source>
        <dbReference type="EMBL" id="GAG51771.1"/>
    </source>
</evidence>
<comment type="caution">
    <text evidence="1">The sequence shown here is derived from an EMBL/GenBank/DDBJ whole genome shotgun (WGS) entry which is preliminary data.</text>
</comment>
<protein>
    <submittedName>
        <fullName evidence="1">Uncharacterized protein</fullName>
    </submittedName>
</protein>
<organism evidence="1">
    <name type="scientific">marine sediment metagenome</name>
    <dbReference type="NCBI Taxonomy" id="412755"/>
    <lineage>
        <taxon>unclassified sequences</taxon>
        <taxon>metagenomes</taxon>
        <taxon>ecological metagenomes</taxon>
    </lineage>
</organism>
<proteinExistence type="predicted"/>